<proteinExistence type="predicted"/>
<dbReference type="PANTHER" id="PTHR33148">
    <property type="entry name" value="PLASTID MOVEMENT IMPAIRED PROTEIN-RELATED"/>
    <property type="match status" value="1"/>
</dbReference>
<evidence type="ECO:0000313" key="1">
    <source>
        <dbReference type="EMBL" id="KAF8688362.1"/>
    </source>
</evidence>
<comment type="caution">
    <text evidence="1">The sequence shown here is derived from an EMBL/GenBank/DDBJ whole genome shotgun (WGS) entry which is preliminary data.</text>
</comment>
<dbReference type="InterPro" id="IPR025322">
    <property type="entry name" value="PADRE_dom"/>
</dbReference>
<organism evidence="1 2">
    <name type="scientific">Digitaria exilis</name>
    <dbReference type="NCBI Taxonomy" id="1010633"/>
    <lineage>
        <taxon>Eukaryota</taxon>
        <taxon>Viridiplantae</taxon>
        <taxon>Streptophyta</taxon>
        <taxon>Embryophyta</taxon>
        <taxon>Tracheophyta</taxon>
        <taxon>Spermatophyta</taxon>
        <taxon>Magnoliopsida</taxon>
        <taxon>Liliopsida</taxon>
        <taxon>Poales</taxon>
        <taxon>Poaceae</taxon>
        <taxon>PACMAD clade</taxon>
        <taxon>Panicoideae</taxon>
        <taxon>Panicodae</taxon>
        <taxon>Paniceae</taxon>
        <taxon>Anthephorinae</taxon>
        <taxon>Digitaria</taxon>
    </lineage>
</organism>
<dbReference type="Proteomes" id="UP000636709">
    <property type="component" value="Unassembled WGS sequence"/>
</dbReference>
<dbReference type="EMBL" id="JACEFO010002029">
    <property type="protein sequence ID" value="KAF8688362.1"/>
    <property type="molecule type" value="Genomic_DNA"/>
</dbReference>
<dbReference type="PANTHER" id="PTHR33148:SF32">
    <property type="entry name" value="OS09G0403000 PROTEIN"/>
    <property type="match status" value="1"/>
</dbReference>
<sequence>MGNALAGRRRAAKVMTVDGATFRYKTPSAAGAALRGHPGHQLLESDEVRRLGVRARPLDRDAPLKPGKLYFLVQIPRGGIAIAGDDDDDPRAPRKTWSSGALHVGARERLESLMLSRRTVSDVASIMPSSAARLAVAAGGSPALEKTKTSSVEVGEDGAVRLRMRLPKAEVARLMKESKDPAEAAERIMQLCVARDQGGAPPPRPMASALSSGTNTTTALKKEVSRRTFSHFPFSNQSRWLRCILFFPPFLNDNWYSKYYTTSSGE</sequence>
<accession>A0A835B630</accession>
<dbReference type="Pfam" id="PF14009">
    <property type="entry name" value="PADRE"/>
    <property type="match status" value="1"/>
</dbReference>
<evidence type="ECO:0000313" key="2">
    <source>
        <dbReference type="Proteomes" id="UP000636709"/>
    </source>
</evidence>
<protein>
    <submittedName>
        <fullName evidence="1">Uncharacterized protein</fullName>
    </submittedName>
</protein>
<keyword evidence="2" id="KW-1185">Reference proteome</keyword>
<dbReference type="OrthoDB" id="676555at2759"/>
<dbReference type="AlphaFoldDB" id="A0A835B630"/>
<gene>
    <name evidence="1" type="ORF">HU200_042325</name>
</gene>
<name>A0A835B630_9POAL</name>
<reference evidence="1" key="1">
    <citation type="submission" date="2020-07" db="EMBL/GenBank/DDBJ databases">
        <title>Genome sequence and genetic diversity analysis of an under-domesticated orphan crop, white fonio (Digitaria exilis).</title>
        <authorList>
            <person name="Bennetzen J.L."/>
            <person name="Chen S."/>
            <person name="Ma X."/>
            <person name="Wang X."/>
            <person name="Yssel A.E.J."/>
            <person name="Chaluvadi S.R."/>
            <person name="Johnson M."/>
            <person name="Gangashetty P."/>
            <person name="Hamidou F."/>
            <person name="Sanogo M.D."/>
            <person name="Zwaenepoel A."/>
            <person name="Wallace J."/>
            <person name="Van De Peer Y."/>
            <person name="Van Deynze A."/>
        </authorList>
    </citation>
    <scope>NUCLEOTIDE SEQUENCE</scope>
    <source>
        <tissue evidence="1">Leaves</tissue>
    </source>
</reference>